<feature type="transmembrane region" description="Helical" evidence="8">
    <location>
        <begin position="406"/>
        <end position="430"/>
    </location>
</feature>
<keyword evidence="6 8" id="KW-0472">Membrane</keyword>
<proteinExistence type="inferred from homology"/>
<dbReference type="SUPFAM" id="SSF103473">
    <property type="entry name" value="MFS general substrate transporter"/>
    <property type="match status" value="1"/>
</dbReference>
<dbReference type="PANTHER" id="PTHR48022">
    <property type="entry name" value="PLASTIDIC GLUCOSE TRANSPORTER 4"/>
    <property type="match status" value="1"/>
</dbReference>
<keyword evidence="5 8" id="KW-1133">Transmembrane helix</keyword>
<dbReference type="GO" id="GO:0016020">
    <property type="term" value="C:membrane"/>
    <property type="evidence" value="ECO:0007669"/>
    <property type="project" value="UniProtKB-SubCell"/>
</dbReference>
<dbReference type="NCBIfam" id="TIGR00879">
    <property type="entry name" value="SP"/>
    <property type="match status" value="1"/>
</dbReference>
<dbReference type="InterPro" id="IPR003663">
    <property type="entry name" value="Sugar/inositol_transpt"/>
</dbReference>
<dbReference type="InterPro" id="IPR005828">
    <property type="entry name" value="MFS_sugar_transport-like"/>
</dbReference>
<dbReference type="Pfam" id="PF00083">
    <property type="entry name" value="Sugar_tr"/>
    <property type="match status" value="1"/>
</dbReference>
<keyword evidence="4 8" id="KW-0812">Transmembrane</keyword>
<dbReference type="PROSITE" id="PS00217">
    <property type="entry name" value="SUGAR_TRANSPORT_2"/>
    <property type="match status" value="1"/>
</dbReference>
<organism evidence="10 11">
    <name type="scientific">Exophiala bonariae</name>
    <dbReference type="NCBI Taxonomy" id="1690606"/>
    <lineage>
        <taxon>Eukaryota</taxon>
        <taxon>Fungi</taxon>
        <taxon>Dikarya</taxon>
        <taxon>Ascomycota</taxon>
        <taxon>Pezizomycotina</taxon>
        <taxon>Eurotiomycetes</taxon>
        <taxon>Chaetothyriomycetidae</taxon>
        <taxon>Chaetothyriales</taxon>
        <taxon>Herpotrichiellaceae</taxon>
        <taxon>Exophiala</taxon>
    </lineage>
</organism>
<name>A0AAV9N0C0_9EURO</name>
<dbReference type="PANTHER" id="PTHR48022:SF11">
    <property type="entry name" value="MONOSACCHARIDE TRANSPORTER (HXT8), PUTATIVE (AFU_ORTHOLOGUE AFUA_2G08120)-RELATED"/>
    <property type="match status" value="1"/>
</dbReference>
<protein>
    <recommendedName>
        <fullName evidence="9">Major facilitator superfamily (MFS) profile domain-containing protein</fullName>
    </recommendedName>
</protein>
<keyword evidence="3 7" id="KW-0813">Transport</keyword>
<evidence type="ECO:0000256" key="4">
    <source>
        <dbReference type="ARBA" id="ARBA00022692"/>
    </source>
</evidence>
<dbReference type="Gene3D" id="1.20.1250.20">
    <property type="entry name" value="MFS general substrate transporter like domains"/>
    <property type="match status" value="1"/>
</dbReference>
<evidence type="ECO:0000256" key="8">
    <source>
        <dbReference type="SAM" id="Phobius"/>
    </source>
</evidence>
<evidence type="ECO:0000313" key="10">
    <source>
        <dbReference type="EMBL" id="KAK5047302.1"/>
    </source>
</evidence>
<feature type="transmembrane region" description="Helical" evidence="8">
    <location>
        <begin position="89"/>
        <end position="107"/>
    </location>
</feature>
<dbReference type="InterPro" id="IPR036259">
    <property type="entry name" value="MFS_trans_sf"/>
</dbReference>
<evidence type="ECO:0000256" key="1">
    <source>
        <dbReference type="ARBA" id="ARBA00004141"/>
    </source>
</evidence>
<dbReference type="PROSITE" id="PS50850">
    <property type="entry name" value="MFS"/>
    <property type="match status" value="1"/>
</dbReference>
<comment type="subcellular location">
    <subcellularLocation>
        <location evidence="1">Membrane</location>
        <topology evidence="1">Multi-pass membrane protein</topology>
    </subcellularLocation>
</comment>
<feature type="transmembrane region" description="Helical" evidence="8">
    <location>
        <begin position="271"/>
        <end position="289"/>
    </location>
</feature>
<feature type="transmembrane region" description="Helical" evidence="8">
    <location>
        <begin position="145"/>
        <end position="170"/>
    </location>
</feature>
<sequence>MAFSPSVTRLLLEQIVLFVALGSLTYGYCSSIISVTLGQPSFITYFELDKRANASDLLGTINGVFQAGGFIGTLSCLGTADWLGRRKALLAAAICTILGGALQAGSVNIGMYIAMRAITGMGIGALVTLVPLYQSEISPPKIRGLLVGMHGTMIGTGYAVACYVGLGFYFVNASGAQWRIPLAIQCVPPVLLACGIMMLPETPRWLIMRNRVDEALEAFKATRAETSDVLLSDEEGLRQDFEHLHRQTMHELQHVVPFKRFLVQKSLRKRCIIGFLTMFGAQCTATIVINNFGPMLYGSLGFGTVAQLGIQAGWVSTAPFGNLINAMIVDRVGRVRLLLIGFTGCMLALVGECITVSIFQNTGSRGAASGAVFFLFAHIVVFVLCVDATTYIYAAEIFPTPLRAKGLAISCSGLFFATIIFTTAAPTAFAKIGWKYYLVFVILTTITIAVVYFWFPETRMLSLEDVQALFGDSVVEEGIAMEQSTSGLEKTTAEYPKERLTTVSSLAKSTDH</sequence>
<comment type="similarity">
    <text evidence="2 7">Belongs to the major facilitator superfamily. Sugar transporter (TC 2.A.1.1) family.</text>
</comment>
<gene>
    <name evidence="10" type="ORF">LTR84_006824</name>
</gene>
<feature type="domain" description="Major facilitator superfamily (MFS) profile" evidence="9">
    <location>
        <begin position="15"/>
        <end position="459"/>
    </location>
</feature>
<dbReference type="InterPro" id="IPR050360">
    <property type="entry name" value="MFS_Sugar_Transporters"/>
</dbReference>
<accession>A0AAV9N0C0</accession>
<dbReference type="EMBL" id="JAVRRD010000026">
    <property type="protein sequence ID" value="KAK5047302.1"/>
    <property type="molecule type" value="Genomic_DNA"/>
</dbReference>
<evidence type="ECO:0000256" key="3">
    <source>
        <dbReference type="ARBA" id="ARBA00022448"/>
    </source>
</evidence>
<feature type="transmembrane region" description="Helical" evidence="8">
    <location>
        <begin position="57"/>
        <end position="77"/>
    </location>
</feature>
<evidence type="ECO:0000256" key="7">
    <source>
        <dbReference type="RuleBase" id="RU003346"/>
    </source>
</evidence>
<feature type="transmembrane region" description="Helical" evidence="8">
    <location>
        <begin position="113"/>
        <end position="133"/>
    </location>
</feature>
<dbReference type="Proteomes" id="UP001358417">
    <property type="component" value="Unassembled WGS sequence"/>
</dbReference>
<feature type="transmembrane region" description="Helical" evidence="8">
    <location>
        <begin position="337"/>
        <end position="359"/>
    </location>
</feature>
<feature type="transmembrane region" description="Helical" evidence="8">
    <location>
        <begin position="15"/>
        <end position="37"/>
    </location>
</feature>
<dbReference type="GO" id="GO:0005351">
    <property type="term" value="F:carbohydrate:proton symporter activity"/>
    <property type="evidence" value="ECO:0007669"/>
    <property type="project" value="TreeGrafter"/>
</dbReference>
<dbReference type="InterPro" id="IPR005829">
    <property type="entry name" value="Sugar_transporter_CS"/>
</dbReference>
<dbReference type="PRINTS" id="PR00171">
    <property type="entry name" value="SUGRTRNSPORT"/>
</dbReference>
<reference evidence="10 11" key="1">
    <citation type="submission" date="2023-08" db="EMBL/GenBank/DDBJ databases">
        <title>Black Yeasts Isolated from many extreme environments.</title>
        <authorList>
            <person name="Coleine C."/>
            <person name="Stajich J.E."/>
            <person name="Selbmann L."/>
        </authorList>
    </citation>
    <scope>NUCLEOTIDE SEQUENCE [LARGE SCALE GENOMIC DNA]</scope>
    <source>
        <strain evidence="10 11">CCFEE 5792</strain>
    </source>
</reference>
<comment type="caution">
    <text evidence="10">The sequence shown here is derived from an EMBL/GenBank/DDBJ whole genome shotgun (WGS) entry which is preliminary data.</text>
</comment>
<evidence type="ECO:0000256" key="5">
    <source>
        <dbReference type="ARBA" id="ARBA00022989"/>
    </source>
</evidence>
<feature type="transmembrane region" description="Helical" evidence="8">
    <location>
        <begin position="295"/>
        <end position="316"/>
    </location>
</feature>
<evidence type="ECO:0000259" key="9">
    <source>
        <dbReference type="PROSITE" id="PS50850"/>
    </source>
</evidence>
<evidence type="ECO:0000313" key="11">
    <source>
        <dbReference type="Proteomes" id="UP001358417"/>
    </source>
</evidence>
<dbReference type="AlphaFoldDB" id="A0AAV9N0C0"/>
<dbReference type="RefSeq" id="XP_064702864.1">
    <property type="nucleotide sequence ID" value="XM_064850382.1"/>
</dbReference>
<keyword evidence="11" id="KW-1185">Reference proteome</keyword>
<feature type="transmembrane region" description="Helical" evidence="8">
    <location>
        <begin position="371"/>
        <end position="394"/>
    </location>
</feature>
<feature type="transmembrane region" description="Helical" evidence="8">
    <location>
        <begin position="436"/>
        <end position="455"/>
    </location>
</feature>
<evidence type="ECO:0000256" key="6">
    <source>
        <dbReference type="ARBA" id="ARBA00023136"/>
    </source>
</evidence>
<dbReference type="GeneID" id="89974993"/>
<evidence type="ECO:0000256" key="2">
    <source>
        <dbReference type="ARBA" id="ARBA00010992"/>
    </source>
</evidence>
<dbReference type="InterPro" id="IPR020846">
    <property type="entry name" value="MFS_dom"/>
</dbReference>